<comment type="similarity">
    <text evidence="1 3 4">Belongs to the GroES chaperonin family.</text>
</comment>
<dbReference type="GO" id="GO:0005737">
    <property type="term" value="C:cytoplasm"/>
    <property type="evidence" value="ECO:0007669"/>
    <property type="project" value="UniProtKB-SubCell"/>
</dbReference>
<dbReference type="InterPro" id="IPR011032">
    <property type="entry name" value="GroES-like_sf"/>
</dbReference>
<dbReference type="AlphaFoldDB" id="A0A345ZC75"/>
<keyword evidence="3" id="KW-0963">Cytoplasm</keyword>
<sequence length="95" mass="10425">MFQKLRPLGNHVWVELIEKNERTQGGIFIPDSAKEKTQTATVLAVGPGKLSANSILIPMQVQVGDVVFFGKFSGVPAGDKFMILKEEDILGIVER</sequence>
<keyword evidence="6" id="KW-1185">Reference proteome</keyword>
<dbReference type="FunFam" id="2.30.33.40:FF:000001">
    <property type="entry name" value="10 kDa chaperonin"/>
    <property type="match status" value="1"/>
</dbReference>
<comment type="function">
    <text evidence="3 4">Together with the chaperonin GroEL, plays an essential role in assisting protein folding. The GroEL-GroES system forms a nano-cage that allows encapsulation of the non-native substrate proteins and provides a physical environment optimized to promote and accelerate protein folding. GroES binds to the apical surface of the GroEL ring, thereby capping the opening of the GroEL channel.</text>
</comment>
<dbReference type="GO" id="GO:0044183">
    <property type="term" value="F:protein folding chaperone"/>
    <property type="evidence" value="ECO:0007669"/>
    <property type="project" value="InterPro"/>
</dbReference>
<reference evidence="5 6" key="1">
    <citation type="submission" date="2017-12" db="EMBL/GenBank/DDBJ databases">
        <title>Chromulinavorax destructans is a abundant pathogen of dominant heterotrophic picoflagllates.</title>
        <authorList>
            <person name="Deeg C.M."/>
            <person name="Zimmer M."/>
            <person name="Suttle C.A."/>
        </authorList>
    </citation>
    <scope>NUCLEOTIDE SEQUENCE [LARGE SCALE GENOMIC DNA]</scope>
    <source>
        <strain evidence="5 6">SeV1</strain>
    </source>
</reference>
<gene>
    <name evidence="3" type="primary">groES</name>
    <name evidence="3" type="synonym">groS</name>
    <name evidence="5" type="ORF">C0J27_04060</name>
</gene>
<accession>A0A345ZC75</accession>
<evidence type="ECO:0000256" key="3">
    <source>
        <dbReference type="HAMAP-Rule" id="MF_00580"/>
    </source>
</evidence>
<dbReference type="RefSeq" id="WP_115585907.1">
    <property type="nucleotide sequence ID" value="NZ_CP025544.1"/>
</dbReference>
<proteinExistence type="inferred from homology"/>
<keyword evidence="2 3" id="KW-0143">Chaperone</keyword>
<evidence type="ECO:0000256" key="1">
    <source>
        <dbReference type="ARBA" id="ARBA00006975"/>
    </source>
</evidence>
<dbReference type="EMBL" id="CP025544">
    <property type="protein sequence ID" value="AXK60892.1"/>
    <property type="molecule type" value="Genomic_DNA"/>
</dbReference>
<dbReference type="GO" id="GO:0051087">
    <property type="term" value="F:protein-folding chaperone binding"/>
    <property type="evidence" value="ECO:0007669"/>
    <property type="project" value="TreeGrafter"/>
</dbReference>
<dbReference type="PRINTS" id="PR00297">
    <property type="entry name" value="CHAPERONIN10"/>
</dbReference>
<comment type="subunit">
    <text evidence="3">Heptamer of 7 subunits arranged in a ring. Interacts with the chaperonin GroEL.</text>
</comment>
<organism evidence="5 6">
    <name type="scientific">Candidatus Chromulinivorax destructor</name>
    <dbReference type="NCBI Taxonomy" id="2066483"/>
    <lineage>
        <taxon>Bacteria</taxon>
        <taxon>Candidatus Babelota</taxon>
        <taxon>Candidatus Babeliae</taxon>
        <taxon>Candidatus Babeliales</taxon>
        <taxon>Candidatus Chromulinivoraceae</taxon>
        <taxon>Candidatus Chromulinivorax</taxon>
    </lineage>
</organism>
<dbReference type="Pfam" id="PF00166">
    <property type="entry name" value="Cpn10"/>
    <property type="match status" value="1"/>
</dbReference>
<dbReference type="SUPFAM" id="SSF50129">
    <property type="entry name" value="GroES-like"/>
    <property type="match status" value="1"/>
</dbReference>
<dbReference type="InterPro" id="IPR037124">
    <property type="entry name" value="Chaperonin_GroES_sf"/>
</dbReference>
<dbReference type="GO" id="GO:0051082">
    <property type="term" value="F:unfolded protein binding"/>
    <property type="evidence" value="ECO:0007669"/>
    <property type="project" value="TreeGrafter"/>
</dbReference>
<evidence type="ECO:0000313" key="5">
    <source>
        <dbReference type="EMBL" id="AXK60892.1"/>
    </source>
</evidence>
<dbReference type="KEGG" id="cdes:C0J27_04060"/>
<dbReference type="PANTHER" id="PTHR10772">
    <property type="entry name" value="10 KDA HEAT SHOCK PROTEIN"/>
    <property type="match status" value="1"/>
</dbReference>
<evidence type="ECO:0000256" key="2">
    <source>
        <dbReference type="ARBA" id="ARBA00023186"/>
    </source>
</evidence>
<evidence type="ECO:0000256" key="4">
    <source>
        <dbReference type="RuleBase" id="RU000535"/>
    </source>
</evidence>
<dbReference type="InterPro" id="IPR020818">
    <property type="entry name" value="Chaperonin_GroES"/>
</dbReference>
<dbReference type="HAMAP" id="MF_00580">
    <property type="entry name" value="CH10"/>
    <property type="match status" value="1"/>
</dbReference>
<dbReference type="SMART" id="SM00883">
    <property type="entry name" value="Cpn10"/>
    <property type="match status" value="1"/>
</dbReference>
<dbReference type="PANTHER" id="PTHR10772:SF63">
    <property type="entry name" value="20 KDA CHAPERONIN, CHLOROPLASTIC"/>
    <property type="match status" value="1"/>
</dbReference>
<dbReference type="OrthoDB" id="9806791at2"/>
<dbReference type="GO" id="GO:0005524">
    <property type="term" value="F:ATP binding"/>
    <property type="evidence" value="ECO:0007669"/>
    <property type="project" value="InterPro"/>
</dbReference>
<evidence type="ECO:0000313" key="6">
    <source>
        <dbReference type="Proteomes" id="UP000254834"/>
    </source>
</evidence>
<dbReference type="Gene3D" id="2.30.33.40">
    <property type="entry name" value="GroES chaperonin"/>
    <property type="match status" value="1"/>
</dbReference>
<dbReference type="GO" id="GO:0046872">
    <property type="term" value="F:metal ion binding"/>
    <property type="evidence" value="ECO:0007669"/>
    <property type="project" value="TreeGrafter"/>
</dbReference>
<protein>
    <recommendedName>
        <fullName evidence="3">Co-chaperonin GroES</fullName>
    </recommendedName>
    <alternativeName>
        <fullName evidence="3">10 kDa chaperonin</fullName>
    </alternativeName>
    <alternativeName>
        <fullName evidence="3">Chaperonin-10</fullName>
        <shortName evidence="3">Cpn10</shortName>
    </alternativeName>
</protein>
<name>A0A345ZC75_9BACT</name>
<dbReference type="Proteomes" id="UP000254834">
    <property type="component" value="Chromosome"/>
</dbReference>
<comment type="subcellular location">
    <subcellularLocation>
        <location evidence="3">Cytoplasm</location>
    </subcellularLocation>
</comment>
<dbReference type="CDD" id="cd00320">
    <property type="entry name" value="cpn10"/>
    <property type="match status" value="1"/>
</dbReference>